<dbReference type="PANTHER" id="PTHR10357:SF179">
    <property type="entry name" value="NEUTRAL AND BASIC AMINO ACID TRANSPORT PROTEIN RBAT"/>
    <property type="match status" value="1"/>
</dbReference>
<evidence type="ECO:0000256" key="1">
    <source>
        <dbReference type="ARBA" id="ARBA00008061"/>
    </source>
</evidence>
<dbReference type="InterPro" id="IPR017853">
    <property type="entry name" value="GH"/>
</dbReference>
<name>A0A561EZL9_9ACTN</name>
<feature type="domain" description="Glycosyl hydrolase family 13 catalytic" evidence="2">
    <location>
        <begin position="41"/>
        <end position="431"/>
    </location>
</feature>
<dbReference type="InterPro" id="IPR006047">
    <property type="entry name" value="GH13_cat_dom"/>
</dbReference>
<proteinExistence type="inferred from homology"/>
<evidence type="ECO:0000313" key="3">
    <source>
        <dbReference type="EMBL" id="TWE21058.1"/>
    </source>
</evidence>
<protein>
    <submittedName>
        <fullName evidence="3">Alpha-glucosidase</fullName>
    </submittedName>
</protein>
<dbReference type="Gene3D" id="3.20.20.80">
    <property type="entry name" value="Glycosidases"/>
    <property type="match status" value="1"/>
</dbReference>
<accession>A0A561EZL9</accession>
<evidence type="ECO:0000259" key="2">
    <source>
        <dbReference type="SMART" id="SM00642"/>
    </source>
</evidence>
<dbReference type="OrthoDB" id="3203135at2"/>
<dbReference type="AlphaFoldDB" id="A0A561EZL9"/>
<dbReference type="InterPro" id="IPR045857">
    <property type="entry name" value="O16G_dom_2"/>
</dbReference>
<organism evidence="3 4">
    <name type="scientific">Kitasatospora atroaurantiaca</name>
    <dbReference type="NCBI Taxonomy" id="285545"/>
    <lineage>
        <taxon>Bacteria</taxon>
        <taxon>Bacillati</taxon>
        <taxon>Actinomycetota</taxon>
        <taxon>Actinomycetes</taxon>
        <taxon>Kitasatosporales</taxon>
        <taxon>Streptomycetaceae</taxon>
        <taxon>Kitasatospora</taxon>
    </lineage>
</organism>
<sequence length="569" mass="62810">MLRSPLPGDPSAAPGLNLLTATPKAPAAPGLPWWRDAVIYQVYVRSFQDSDGDGIGDLAGVRARLPYLKRLGVDGLWLNPFYVSPQHDHGYDVADYCAVDPMYGTLDDFDGLVEDCRLLGLKLILDIVPNHCSSEHPWFRAALAAAPGSPERARFHFADGRGERGELPPNNWRAMFGGPAWSRVREADGSWGQWYLHLFTPEQPDLNWREPVVAAEFERVLRFWLDRGVDGFRIDVAAGLFKHPELPDSPDPEADERTRDSVNPLAWNQPEVHGIWRDWRAVCEEYTARDGRDRLLVGEASVPTPAEQAAYVRPDELHQAFFFHLLHAPWDAAHFHRVIDEAVRDIAATGSTVTWVLNNHDQVRTTTRFAGDDRLSGAARARAAALLMLALPGAAYVFQGEELGLAEVEDLPDELITDPIFHRTGSRIGIRDGCRIPLPWSGLDPPFGFSPAGAKQPWLPQPAHFAAHTVERVLADTGSAWHLYREALHLRRVLPQLGEGTLRWLDTPPGVLAFVRGEGLLCAVNFGDEPALAPVDGEPLLASGPCPPGTLPAGTAAWWVRDGRTVQTA</sequence>
<comment type="caution">
    <text evidence="3">The sequence shown here is derived from an EMBL/GenBank/DDBJ whole genome shotgun (WGS) entry which is preliminary data.</text>
</comment>
<comment type="similarity">
    <text evidence="1">Belongs to the glycosyl hydrolase 13 family.</text>
</comment>
<dbReference type="PANTHER" id="PTHR10357">
    <property type="entry name" value="ALPHA-AMYLASE FAMILY MEMBER"/>
    <property type="match status" value="1"/>
</dbReference>
<evidence type="ECO:0000313" key="4">
    <source>
        <dbReference type="Proteomes" id="UP000318416"/>
    </source>
</evidence>
<dbReference type="Pfam" id="PF00128">
    <property type="entry name" value="Alpha-amylase"/>
    <property type="match status" value="1"/>
</dbReference>
<dbReference type="GO" id="GO:0009313">
    <property type="term" value="P:oligosaccharide catabolic process"/>
    <property type="evidence" value="ECO:0007669"/>
    <property type="project" value="TreeGrafter"/>
</dbReference>
<dbReference type="Gene3D" id="3.90.400.10">
    <property type="entry name" value="Oligo-1,6-glucosidase, Domain 2"/>
    <property type="match status" value="1"/>
</dbReference>
<dbReference type="CDD" id="cd11332">
    <property type="entry name" value="AmyAc_OligoGlu_TS"/>
    <property type="match status" value="1"/>
</dbReference>
<keyword evidence="4" id="KW-1185">Reference proteome</keyword>
<reference evidence="3 4" key="1">
    <citation type="submission" date="2019-06" db="EMBL/GenBank/DDBJ databases">
        <title>Sequencing the genomes of 1000 actinobacteria strains.</title>
        <authorList>
            <person name="Klenk H.-P."/>
        </authorList>
    </citation>
    <scope>NUCLEOTIDE SEQUENCE [LARGE SCALE GENOMIC DNA]</scope>
    <source>
        <strain evidence="3 4">DSM 41649</strain>
    </source>
</reference>
<dbReference type="SUPFAM" id="SSF51445">
    <property type="entry name" value="(Trans)glycosidases"/>
    <property type="match status" value="1"/>
</dbReference>
<dbReference type="SMART" id="SM00642">
    <property type="entry name" value="Aamy"/>
    <property type="match status" value="1"/>
</dbReference>
<dbReference type="GO" id="GO:0004556">
    <property type="term" value="F:alpha-amylase activity"/>
    <property type="evidence" value="ECO:0007669"/>
    <property type="project" value="TreeGrafter"/>
</dbReference>
<dbReference type="RefSeq" id="WP_145795795.1">
    <property type="nucleotide sequence ID" value="NZ_BAAABR010000047.1"/>
</dbReference>
<dbReference type="Proteomes" id="UP000318416">
    <property type="component" value="Unassembled WGS sequence"/>
</dbReference>
<dbReference type="EMBL" id="VIVR01000001">
    <property type="protein sequence ID" value="TWE21058.1"/>
    <property type="molecule type" value="Genomic_DNA"/>
</dbReference>
<gene>
    <name evidence="3" type="ORF">FB465_6225</name>
</gene>